<organism evidence="9 10">
    <name type="scientific">Marasmius oreades</name>
    <name type="common">fairy-ring Marasmius</name>
    <dbReference type="NCBI Taxonomy" id="181124"/>
    <lineage>
        <taxon>Eukaryota</taxon>
        <taxon>Fungi</taxon>
        <taxon>Dikarya</taxon>
        <taxon>Basidiomycota</taxon>
        <taxon>Agaricomycotina</taxon>
        <taxon>Agaricomycetes</taxon>
        <taxon>Agaricomycetidae</taxon>
        <taxon>Agaricales</taxon>
        <taxon>Marasmiineae</taxon>
        <taxon>Marasmiaceae</taxon>
        <taxon>Marasmius</taxon>
    </lineage>
</organism>
<dbReference type="Pfam" id="PF04049">
    <property type="entry name" value="ANAPC8"/>
    <property type="match status" value="1"/>
</dbReference>
<evidence type="ECO:0000313" key="10">
    <source>
        <dbReference type="Proteomes" id="UP001049176"/>
    </source>
</evidence>
<proteinExistence type="predicted"/>
<keyword evidence="1" id="KW-0132">Cell division</keyword>
<evidence type="ECO:0000256" key="6">
    <source>
        <dbReference type="ARBA" id="ARBA00023306"/>
    </source>
</evidence>
<dbReference type="AlphaFoldDB" id="A0A9P7RPF5"/>
<evidence type="ECO:0000256" key="3">
    <source>
        <dbReference type="ARBA" id="ARBA00022776"/>
    </source>
</evidence>
<keyword evidence="10" id="KW-1185">Reference proteome</keyword>
<dbReference type="Gene3D" id="1.25.40.10">
    <property type="entry name" value="Tetratricopeptide repeat domain"/>
    <property type="match status" value="2"/>
</dbReference>
<dbReference type="PROSITE" id="PS50005">
    <property type="entry name" value="TPR"/>
    <property type="match status" value="1"/>
</dbReference>
<feature type="domain" description="Cdc23" evidence="8">
    <location>
        <begin position="13"/>
        <end position="270"/>
    </location>
</feature>
<protein>
    <recommendedName>
        <fullName evidence="8">Cdc23 domain-containing protein</fullName>
    </recommendedName>
</protein>
<dbReference type="PANTHER" id="PTHR12558:SF10">
    <property type="entry name" value="CELL DIVISION CYCLE PROTEIN 23 HOMOLOG"/>
    <property type="match status" value="1"/>
</dbReference>
<evidence type="ECO:0000256" key="7">
    <source>
        <dbReference type="PROSITE-ProRule" id="PRU00339"/>
    </source>
</evidence>
<dbReference type="RefSeq" id="XP_043003139.1">
    <property type="nucleotide sequence ID" value="XM_043159536.1"/>
</dbReference>
<dbReference type="SUPFAM" id="SSF48452">
    <property type="entry name" value="TPR-like"/>
    <property type="match status" value="2"/>
</dbReference>
<dbReference type="EMBL" id="CM032190">
    <property type="protein sequence ID" value="KAG7086668.1"/>
    <property type="molecule type" value="Genomic_DNA"/>
</dbReference>
<dbReference type="GO" id="GO:0045842">
    <property type="term" value="P:positive regulation of mitotic metaphase/anaphase transition"/>
    <property type="evidence" value="ECO:0007669"/>
    <property type="project" value="TreeGrafter"/>
</dbReference>
<dbReference type="Pfam" id="PF13432">
    <property type="entry name" value="TPR_16"/>
    <property type="match status" value="1"/>
</dbReference>
<dbReference type="GeneID" id="66071684"/>
<keyword evidence="3" id="KW-0498">Mitosis</keyword>
<evidence type="ECO:0000256" key="1">
    <source>
        <dbReference type="ARBA" id="ARBA00022618"/>
    </source>
</evidence>
<evidence type="ECO:0000259" key="8">
    <source>
        <dbReference type="Pfam" id="PF04049"/>
    </source>
</evidence>
<reference evidence="9" key="1">
    <citation type="journal article" date="2021" name="Genome Biol. Evol.">
        <title>The assembled and annotated genome of the fairy-ring fungus Marasmius oreades.</title>
        <authorList>
            <person name="Hiltunen M."/>
            <person name="Ament-Velasquez S.L."/>
            <person name="Johannesson H."/>
        </authorList>
    </citation>
    <scope>NUCLEOTIDE SEQUENCE</scope>
    <source>
        <strain evidence="9">03SP1</strain>
    </source>
</reference>
<name>A0A9P7RPF5_9AGAR</name>
<feature type="repeat" description="TPR" evidence="7">
    <location>
        <begin position="365"/>
        <end position="398"/>
    </location>
</feature>
<dbReference type="InterPro" id="IPR011990">
    <property type="entry name" value="TPR-like_helical_dom_sf"/>
</dbReference>
<dbReference type="Pfam" id="PF13181">
    <property type="entry name" value="TPR_8"/>
    <property type="match status" value="1"/>
</dbReference>
<evidence type="ECO:0000313" key="9">
    <source>
        <dbReference type="EMBL" id="KAG7086668.1"/>
    </source>
</evidence>
<comment type="caution">
    <text evidence="9">The sequence shown here is derived from an EMBL/GenBank/DDBJ whole genome shotgun (WGS) entry which is preliminary data.</text>
</comment>
<dbReference type="GO" id="GO:0051301">
    <property type="term" value="P:cell division"/>
    <property type="evidence" value="ECO:0007669"/>
    <property type="project" value="UniProtKB-KW"/>
</dbReference>
<dbReference type="OrthoDB" id="10262026at2759"/>
<evidence type="ECO:0000256" key="2">
    <source>
        <dbReference type="ARBA" id="ARBA00022737"/>
    </source>
</evidence>
<dbReference type="InterPro" id="IPR007192">
    <property type="entry name" value="APC8"/>
</dbReference>
<keyword evidence="2" id="KW-0677">Repeat</keyword>
<sequence length="599" mass="67923">MDQILEVDTKMLSEIRRSVRDTGDRGLKVASKWSAEILMSVPSTVKDAMIGAWLPDPTLSNATATSFDHLDLNRALEAEESDEIEAARRCMESRQYLRVSHFAKGCRSSKGVFLYVYSKFLISEQSAVADWHKADGTRFQPPLPINNSIGELLEIIEDSKDPFLKFLKALFCQRLSRTEDAITLLLESLSAYPWNWSAWLLLASCIDTKEELAKAITRLNLPLNHPLPNMLLLKTYNDLHSPTAFDLKISEQLLDRNRFPNSLWVMTQRARTLFNLAALSKAENQFEQILKLDPNRIDDIDVYADILYAAQKREKLSALADTFSKKDKDRPEICCLLGNICHMRLEHEKSVKYLKRATRLDPTCLQAWTHLGFVFMEIGNPPAAIEAFRKALDLSKKDYKPWCGMAQAYMILNLPLYALYYYSKANALISYEASVLEGVASCYEILGRYQEAIACYRRMIARTSNTSQLVSLHLKVAKAYRALDDLAEVANCNYCVIKAFEAEGHYKLGQPIPDQLMRSMVECAEYHARAPEGNLLLAHDYLKVCLATPGVPIEASTAMNAVRARARQIGSNLADDEGRFSLEHRKGMLFRERGYESVN</sequence>
<evidence type="ECO:0000256" key="4">
    <source>
        <dbReference type="ARBA" id="ARBA00022786"/>
    </source>
</evidence>
<gene>
    <name evidence="9" type="ORF">E1B28_002608</name>
</gene>
<keyword evidence="6" id="KW-0131">Cell cycle</keyword>
<dbReference type="GO" id="GO:0005680">
    <property type="term" value="C:anaphase-promoting complex"/>
    <property type="evidence" value="ECO:0007669"/>
    <property type="project" value="InterPro"/>
</dbReference>
<evidence type="ECO:0000256" key="5">
    <source>
        <dbReference type="ARBA" id="ARBA00022803"/>
    </source>
</evidence>
<dbReference type="Proteomes" id="UP001049176">
    <property type="component" value="Chromosome 10"/>
</dbReference>
<dbReference type="SMART" id="SM00028">
    <property type="entry name" value="TPR"/>
    <property type="match status" value="5"/>
</dbReference>
<accession>A0A9P7RPF5</accession>
<dbReference type="KEGG" id="more:E1B28_002608"/>
<dbReference type="GO" id="GO:0016567">
    <property type="term" value="P:protein ubiquitination"/>
    <property type="evidence" value="ECO:0007669"/>
    <property type="project" value="TreeGrafter"/>
</dbReference>
<keyword evidence="4" id="KW-0833">Ubl conjugation pathway</keyword>
<dbReference type="PANTHER" id="PTHR12558">
    <property type="entry name" value="CELL DIVISION CYCLE 16,23,27"/>
    <property type="match status" value="1"/>
</dbReference>
<keyword evidence="5 7" id="KW-0802">TPR repeat</keyword>
<dbReference type="InterPro" id="IPR019734">
    <property type="entry name" value="TPR_rpt"/>
</dbReference>
<dbReference type="GO" id="GO:0031145">
    <property type="term" value="P:anaphase-promoting complex-dependent catabolic process"/>
    <property type="evidence" value="ECO:0007669"/>
    <property type="project" value="TreeGrafter"/>
</dbReference>